<gene>
    <name evidence="10" type="primary">SSU72</name>
</gene>
<dbReference type="InterPro" id="IPR006811">
    <property type="entry name" value="RNA_pol_II_suA"/>
</dbReference>
<proteinExistence type="evidence at transcript level"/>
<comment type="similarity">
    <text evidence="2 9">Belongs to the SSU72 phosphatase family.</text>
</comment>
<comment type="catalytic activity">
    <reaction evidence="8 9">
        <text>O-phospho-L-threonyl-[protein] + H2O = L-threonyl-[protein] + phosphate</text>
        <dbReference type="Rhea" id="RHEA:47004"/>
        <dbReference type="Rhea" id="RHEA-COMP:11060"/>
        <dbReference type="Rhea" id="RHEA-COMP:11605"/>
        <dbReference type="ChEBI" id="CHEBI:15377"/>
        <dbReference type="ChEBI" id="CHEBI:30013"/>
        <dbReference type="ChEBI" id="CHEBI:43474"/>
        <dbReference type="ChEBI" id="CHEBI:61977"/>
        <dbReference type="EC" id="3.1.3.16"/>
    </reaction>
</comment>
<dbReference type="GO" id="GO:0008420">
    <property type="term" value="F:RNA polymerase II CTD heptapeptide repeat phosphatase activity"/>
    <property type="evidence" value="ECO:0007669"/>
    <property type="project" value="UniProtKB-ARBA"/>
</dbReference>
<dbReference type="Pfam" id="PF04722">
    <property type="entry name" value="Ssu72"/>
    <property type="match status" value="1"/>
</dbReference>
<name>C1BML0_CALRO</name>
<evidence type="ECO:0000256" key="4">
    <source>
        <dbReference type="ARBA" id="ARBA00022801"/>
    </source>
</evidence>
<keyword evidence="6 9" id="KW-0539">Nucleus</keyword>
<accession>C1BML0</accession>
<organism evidence="10">
    <name type="scientific">Caligus rogercresseyi</name>
    <name type="common">Sea louse</name>
    <dbReference type="NCBI Taxonomy" id="217165"/>
    <lineage>
        <taxon>Eukaryota</taxon>
        <taxon>Metazoa</taxon>
        <taxon>Ecdysozoa</taxon>
        <taxon>Arthropoda</taxon>
        <taxon>Crustacea</taxon>
        <taxon>Multicrustacea</taxon>
        <taxon>Hexanauplia</taxon>
        <taxon>Copepoda</taxon>
        <taxon>Siphonostomatoida</taxon>
        <taxon>Caligidae</taxon>
        <taxon>Caligus</taxon>
    </lineage>
</organism>
<keyword evidence="5 9" id="KW-0904">Protein phosphatase</keyword>
<dbReference type="EC" id="3.1.3.16" evidence="9"/>
<evidence type="ECO:0000256" key="1">
    <source>
        <dbReference type="ARBA" id="ARBA00004123"/>
    </source>
</evidence>
<comment type="function">
    <text evidence="9">Protein phosphatase that catalyzes the dephosphorylation of the C-terminal domain of RNA polymerase II. Plays a role in RNA processing and termination.</text>
</comment>
<evidence type="ECO:0000256" key="3">
    <source>
        <dbReference type="ARBA" id="ARBA00022664"/>
    </source>
</evidence>
<comment type="catalytic activity">
    <reaction evidence="7 9">
        <text>O-phospho-L-seryl-[protein] + H2O = L-seryl-[protein] + phosphate</text>
        <dbReference type="Rhea" id="RHEA:20629"/>
        <dbReference type="Rhea" id="RHEA-COMP:9863"/>
        <dbReference type="Rhea" id="RHEA-COMP:11604"/>
        <dbReference type="ChEBI" id="CHEBI:15377"/>
        <dbReference type="ChEBI" id="CHEBI:29999"/>
        <dbReference type="ChEBI" id="CHEBI:43474"/>
        <dbReference type="ChEBI" id="CHEBI:83421"/>
        <dbReference type="EC" id="3.1.3.16"/>
    </reaction>
</comment>
<dbReference type="FunFam" id="3.40.50.2300:FF:000066">
    <property type="entry name" value="RNA polymerase II subunit A C-terminal domain phosphatase SSU72"/>
    <property type="match status" value="1"/>
</dbReference>
<evidence type="ECO:0000256" key="9">
    <source>
        <dbReference type="RuleBase" id="RU369031"/>
    </source>
</evidence>
<protein>
    <recommendedName>
        <fullName evidence="9">RNA polymerase II subunit A C-terminal domain phosphatase SSU72</fullName>
        <shortName evidence="9">CTD phosphatase SSU72</shortName>
        <ecNumber evidence="9">3.1.3.16</ecNumber>
    </recommendedName>
</protein>
<dbReference type="Gene3D" id="3.40.50.2300">
    <property type="match status" value="2"/>
</dbReference>
<sequence>MKEVWSEKMSSCTGLKIAVICSSNMNRSMEAHALLGKKGFNVASYGTGEHIKIPGKSIRDPNVYPFGTSYTQIYDDLVKKDKKMYTESGMLHILDRNRRIKERPEKFQRTEKKYDVILTCEERVYDLVLLDFESREPADQQPVHIINMDIVDNPEDATIGAFLFYELVQMMVHSDDVDDDIDEIIQDFEVKSKRSLLHAVNFY</sequence>
<evidence type="ECO:0000256" key="6">
    <source>
        <dbReference type="ARBA" id="ARBA00023242"/>
    </source>
</evidence>
<keyword evidence="4 9" id="KW-0378">Hydrolase</keyword>
<dbReference type="PANTHER" id="PTHR20383">
    <property type="entry name" value="RNA POLYMERASE II SUBUNIT A C-TERMINAL DOMAIN PHOSPHATASE"/>
    <property type="match status" value="1"/>
</dbReference>
<dbReference type="FunFam" id="3.40.50.2300:FF:000039">
    <property type="entry name" value="RNA polymerase II subunit A C-terminal domain phosphatase"/>
    <property type="match status" value="1"/>
</dbReference>
<evidence type="ECO:0000256" key="7">
    <source>
        <dbReference type="ARBA" id="ARBA00047761"/>
    </source>
</evidence>
<dbReference type="AlphaFoldDB" id="C1BML0"/>
<evidence type="ECO:0000313" key="10">
    <source>
        <dbReference type="EMBL" id="ACO10263.1"/>
    </source>
</evidence>
<dbReference type="EMBL" id="BT075839">
    <property type="protein sequence ID" value="ACO10263.1"/>
    <property type="molecule type" value="mRNA"/>
</dbReference>
<evidence type="ECO:0000256" key="2">
    <source>
        <dbReference type="ARBA" id="ARBA00008978"/>
    </source>
</evidence>
<comment type="subcellular location">
    <subcellularLocation>
        <location evidence="1 9">Nucleus</location>
    </subcellularLocation>
</comment>
<evidence type="ECO:0000256" key="5">
    <source>
        <dbReference type="ARBA" id="ARBA00022912"/>
    </source>
</evidence>
<dbReference type="GO" id="GO:0031124">
    <property type="term" value="P:mRNA 3'-end processing"/>
    <property type="evidence" value="ECO:0007669"/>
    <property type="project" value="UniProtKB-ARBA"/>
</dbReference>
<reference evidence="10" key="1">
    <citation type="submission" date="2009-03" db="EMBL/GenBank/DDBJ databases">
        <title>Caligus rogercresseyi ESTs and full-length cDNAs.</title>
        <authorList>
            <person name="Yasuike M."/>
            <person name="von Schalburg K."/>
            <person name="Cooper G."/>
            <person name="Leong J."/>
            <person name="Jones S.R.M."/>
            <person name="Koop B.F."/>
        </authorList>
    </citation>
    <scope>NUCLEOTIDE SEQUENCE</scope>
    <source>
        <tissue evidence="10">Whole tissue</tissue>
    </source>
</reference>
<dbReference type="GO" id="GO:0005634">
    <property type="term" value="C:nucleus"/>
    <property type="evidence" value="ECO:0007669"/>
    <property type="project" value="UniProtKB-SubCell"/>
</dbReference>
<keyword evidence="3 9" id="KW-0507">mRNA processing</keyword>
<evidence type="ECO:0000256" key="8">
    <source>
        <dbReference type="ARBA" id="ARBA00048336"/>
    </source>
</evidence>